<dbReference type="AlphaFoldDB" id="A0A6C2UMN8"/>
<dbReference type="GO" id="GO:0005524">
    <property type="term" value="F:ATP binding"/>
    <property type="evidence" value="ECO:0007669"/>
    <property type="project" value="UniProtKB-KW"/>
</dbReference>
<evidence type="ECO:0000256" key="1">
    <source>
        <dbReference type="ARBA" id="ARBA00022679"/>
    </source>
</evidence>
<evidence type="ECO:0000256" key="2">
    <source>
        <dbReference type="PIRSR" id="PIRSR004976-51"/>
    </source>
</evidence>
<keyword evidence="1" id="KW-0808">Transferase</keyword>
<dbReference type="Gene3D" id="3.40.50.620">
    <property type="entry name" value="HUPs"/>
    <property type="match status" value="1"/>
</dbReference>
<feature type="binding site" evidence="2">
    <location>
        <position position="163"/>
    </location>
    <ligand>
        <name>ATP</name>
        <dbReference type="ChEBI" id="CHEBI:30616"/>
    </ligand>
</feature>
<dbReference type="PANTHER" id="PTHR43686">
    <property type="entry name" value="SULFURTRANSFERASE-RELATED"/>
    <property type="match status" value="1"/>
</dbReference>
<reference evidence="5 6" key="1">
    <citation type="submission" date="2019-04" db="EMBL/GenBank/DDBJ databases">
        <authorList>
            <person name="Van Vliet M D."/>
        </authorList>
    </citation>
    <scope>NUCLEOTIDE SEQUENCE [LARGE SCALE GENOMIC DNA]</scope>
    <source>
        <strain evidence="5 6">F21</strain>
    </source>
</reference>
<feature type="domain" description="tRNA(Ile)-lysidine/2-thiocytidine synthase N-terminal" evidence="4">
    <location>
        <begin position="53"/>
        <end position="213"/>
    </location>
</feature>
<dbReference type="CDD" id="cd24138">
    <property type="entry name" value="TtcA-like"/>
    <property type="match status" value="1"/>
</dbReference>
<name>A0A6C2UMN8_9BACT</name>
<evidence type="ECO:0000313" key="6">
    <source>
        <dbReference type="Proteomes" id="UP000346198"/>
    </source>
</evidence>
<dbReference type="PIRSF" id="PIRSF004976">
    <property type="entry name" value="ATPase_YdaO"/>
    <property type="match status" value="1"/>
</dbReference>
<dbReference type="SUPFAM" id="SSF52402">
    <property type="entry name" value="Adenine nucleotide alpha hydrolases-like"/>
    <property type="match status" value="1"/>
</dbReference>
<dbReference type="RefSeq" id="WP_168433374.1">
    <property type="nucleotide sequence ID" value="NZ_CAAHFH010000002.1"/>
</dbReference>
<sequence>MTTFESSPSCTSGEKPTTGKSGKRMPADYYAQLCRLAGKAVADFDMIAEGDRLLVGISGGVDSMMLMHVLDRLQKRAPIKFKLFAVTINEGFEGINHAPLADYAAEQGWNLKIIEVPIAQVIAEKKAEDRPCALCSRLRRGYIHGCADELGCSKLVLGHHRDDLCVSLMMGLFRGTGLKTMGPNVPADGGTKRLIRPLCYASKALIETCAEAYEFPDLGNCDYSKQLDETGDRARLERLLKELEADFPNLGQSMLHSMGDVRVDYLLDQSLWGRQ</sequence>
<dbReference type="Pfam" id="PF01171">
    <property type="entry name" value="ATP_bind_3"/>
    <property type="match status" value="1"/>
</dbReference>
<dbReference type="InterPro" id="IPR011063">
    <property type="entry name" value="TilS/TtcA_N"/>
</dbReference>
<accession>A0A6C2UMN8</accession>
<keyword evidence="6" id="KW-1185">Reference proteome</keyword>
<gene>
    <name evidence="5" type="primary">ttcA</name>
    <name evidence="5" type="ORF">SCARR_03341</name>
</gene>
<proteinExistence type="predicted"/>
<feature type="binding site" evidence="2">
    <location>
        <begin position="56"/>
        <end position="58"/>
    </location>
    <ligand>
        <name>ATP</name>
        <dbReference type="ChEBI" id="CHEBI:30616"/>
    </ligand>
</feature>
<keyword evidence="2" id="KW-0547">Nucleotide-binding</keyword>
<feature type="binding site" evidence="2">
    <location>
        <position position="62"/>
    </location>
    <ligand>
        <name>ATP</name>
        <dbReference type="ChEBI" id="CHEBI:30616"/>
    </ligand>
</feature>
<feature type="region of interest" description="Disordered" evidence="3">
    <location>
        <begin position="1"/>
        <end position="23"/>
    </location>
</feature>
<dbReference type="Proteomes" id="UP000346198">
    <property type="component" value="Unassembled WGS sequence"/>
</dbReference>
<protein>
    <submittedName>
        <fullName evidence="5">tRNA 2-thiocytidine biosynthesis protein TtcA</fullName>
    </submittedName>
</protein>
<evidence type="ECO:0000256" key="3">
    <source>
        <dbReference type="SAM" id="MobiDB-lite"/>
    </source>
</evidence>
<dbReference type="GO" id="GO:0016740">
    <property type="term" value="F:transferase activity"/>
    <property type="evidence" value="ECO:0007669"/>
    <property type="project" value="UniProtKB-KW"/>
</dbReference>
<dbReference type="PANTHER" id="PTHR43686:SF1">
    <property type="entry name" value="AMINOTRAN_5 DOMAIN-CONTAINING PROTEIN"/>
    <property type="match status" value="1"/>
</dbReference>
<organism evidence="5 6">
    <name type="scientific">Pontiella sulfatireligans</name>
    <dbReference type="NCBI Taxonomy" id="2750658"/>
    <lineage>
        <taxon>Bacteria</taxon>
        <taxon>Pseudomonadati</taxon>
        <taxon>Kiritimatiellota</taxon>
        <taxon>Kiritimatiellia</taxon>
        <taxon>Kiritimatiellales</taxon>
        <taxon>Pontiellaceae</taxon>
        <taxon>Pontiella</taxon>
    </lineage>
</organism>
<dbReference type="InterPro" id="IPR035107">
    <property type="entry name" value="tRNA_thiolation_TtcA_Ctu1"/>
</dbReference>
<dbReference type="InterPro" id="IPR014729">
    <property type="entry name" value="Rossmann-like_a/b/a_fold"/>
</dbReference>
<feature type="binding site" evidence="2">
    <location>
        <position position="88"/>
    </location>
    <ligand>
        <name>ATP</name>
        <dbReference type="ChEBI" id="CHEBI:30616"/>
    </ligand>
</feature>
<feature type="compositionally biased region" description="Polar residues" evidence="3">
    <location>
        <begin position="1"/>
        <end position="20"/>
    </location>
</feature>
<evidence type="ECO:0000313" key="5">
    <source>
        <dbReference type="EMBL" id="VGO21269.1"/>
    </source>
</evidence>
<dbReference type="EMBL" id="CAAHFH010000002">
    <property type="protein sequence ID" value="VGO21269.1"/>
    <property type="molecule type" value="Genomic_DNA"/>
</dbReference>
<dbReference type="GO" id="GO:0008033">
    <property type="term" value="P:tRNA processing"/>
    <property type="evidence" value="ECO:0007669"/>
    <property type="project" value="InterPro"/>
</dbReference>
<feature type="binding site" evidence="2">
    <location>
        <position position="158"/>
    </location>
    <ligand>
        <name>ATP</name>
        <dbReference type="ChEBI" id="CHEBI:30616"/>
    </ligand>
</feature>
<keyword evidence="2" id="KW-0067">ATP-binding</keyword>
<evidence type="ECO:0000259" key="4">
    <source>
        <dbReference type="Pfam" id="PF01171"/>
    </source>
</evidence>